<dbReference type="InterPro" id="IPR001789">
    <property type="entry name" value="Sig_transdc_resp-reg_receiver"/>
</dbReference>
<organism evidence="5 6">
    <name type="scientific">Shivajiella indica</name>
    <dbReference type="NCBI Taxonomy" id="872115"/>
    <lineage>
        <taxon>Bacteria</taxon>
        <taxon>Pseudomonadati</taxon>
        <taxon>Bacteroidota</taxon>
        <taxon>Cytophagia</taxon>
        <taxon>Cytophagales</taxon>
        <taxon>Cyclobacteriaceae</taxon>
        <taxon>Shivajiella</taxon>
    </lineage>
</organism>
<protein>
    <submittedName>
        <fullName evidence="5">Response regulator</fullName>
    </submittedName>
</protein>
<name>A0ABW5BCF4_9BACT</name>
<dbReference type="InterPro" id="IPR050595">
    <property type="entry name" value="Bact_response_regulator"/>
</dbReference>
<dbReference type="Gene3D" id="3.40.50.2300">
    <property type="match status" value="1"/>
</dbReference>
<sequence length="158" mass="18769">MMSEMNQRKIKILYVDDEEINLQAFRSTFKKIFDLFLAGSANEARKILTDHEVDIIIADQRMPSETGLNFFTSISSKYPEPIRILLTAYTDMHLVTEAVEKKLIYHYLTKPWDEAYFKNIIENAYESYFLRRQNKFLEKQLKEAREQLETLSKQIELS</sequence>
<dbReference type="InterPro" id="IPR011006">
    <property type="entry name" value="CheY-like_superfamily"/>
</dbReference>
<dbReference type="SMART" id="SM00448">
    <property type="entry name" value="REC"/>
    <property type="match status" value="1"/>
</dbReference>
<dbReference type="RefSeq" id="WP_380806287.1">
    <property type="nucleotide sequence ID" value="NZ_JBHUIV010000025.1"/>
</dbReference>
<evidence type="ECO:0000256" key="1">
    <source>
        <dbReference type="ARBA" id="ARBA00022553"/>
    </source>
</evidence>
<dbReference type="Proteomes" id="UP001597414">
    <property type="component" value="Unassembled WGS sequence"/>
</dbReference>
<dbReference type="PANTHER" id="PTHR44591:SF19">
    <property type="entry name" value="TWO-COMPONENT RESPONSE REGULATOR-RELATED"/>
    <property type="match status" value="1"/>
</dbReference>
<comment type="caution">
    <text evidence="5">The sequence shown here is derived from an EMBL/GenBank/DDBJ whole genome shotgun (WGS) entry which is preliminary data.</text>
</comment>
<feature type="coiled-coil region" evidence="3">
    <location>
        <begin position="127"/>
        <end position="158"/>
    </location>
</feature>
<dbReference type="EMBL" id="JBHUIV010000025">
    <property type="protein sequence ID" value="MFD2203603.1"/>
    <property type="molecule type" value="Genomic_DNA"/>
</dbReference>
<dbReference type="CDD" id="cd17569">
    <property type="entry name" value="REC_HupR-like"/>
    <property type="match status" value="1"/>
</dbReference>
<evidence type="ECO:0000256" key="3">
    <source>
        <dbReference type="SAM" id="Coils"/>
    </source>
</evidence>
<proteinExistence type="predicted"/>
<evidence type="ECO:0000313" key="6">
    <source>
        <dbReference type="Proteomes" id="UP001597414"/>
    </source>
</evidence>
<dbReference type="PROSITE" id="PS50110">
    <property type="entry name" value="RESPONSE_REGULATORY"/>
    <property type="match status" value="1"/>
</dbReference>
<gene>
    <name evidence="5" type="ORF">ACFSKV_18630</name>
</gene>
<keyword evidence="3" id="KW-0175">Coiled coil</keyword>
<feature type="modified residue" description="4-aspartylphosphate" evidence="2">
    <location>
        <position position="59"/>
    </location>
</feature>
<evidence type="ECO:0000259" key="4">
    <source>
        <dbReference type="PROSITE" id="PS50110"/>
    </source>
</evidence>
<evidence type="ECO:0000256" key="2">
    <source>
        <dbReference type="PROSITE-ProRule" id="PRU00169"/>
    </source>
</evidence>
<dbReference type="PANTHER" id="PTHR44591">
    <property type="entry name" value="STRESS RESPONSE REGULATOR PROTEIN 1"/>
    <property type="match status" value="1"/>
</dbReference>
<dbReference type="SUPFAM" id="SSF52172">
    <property type="entry name" value="CheY-like"/>
    <property type="match status" value="1"/>
</dbReference>
<feature type="domain" description="Response regulatory" evidence="4">
    <location>
        <begin position="11"/>
        <end position="125"/>
    </location>
</feature>
<accession>A0ABW5BCF4</accession>
<dbReference type="Pfam" id="PF00072">
    <property type="entry name" value="Response_reg"/>
    <property type="match status" value="1"/>
</dbReference>
<evidence type="ECO:0000313" key="5">
    <source>
        <dbReference type="EMBL" id="MFD2203603.1"/>
    </source>
</evidence>
<keyword evidence="1 2" id="KW-0597">Phosphoprotein</keyword>
<reference evidence="6" key="1">
    <citation type="journal article" date="2019" name="Int. J. Syst. Evol. Microbiol.">
        <title>The Global Catalogue of Microorganisms (GCM) 10K type strain sequencing project: providing services to taxonomists for standard genome sequencing and annotation.</title>
        <authorList>
            <consortium name="The Broad Institute Genomics Platform"/>
            <consortium name="The Broad Institute Genome Sequencing Center for Infectious Disease"/>
            <person name="Wu L."/>
            <person name="Ma J."/>
        </authorList>
    </citation>
    <scope>NUCLEOTIDE SEQUENCE [LARGE SCALE GENOMIC DNA]</scope>
    <source>
        <strain evidence="6">KCTC 19812</strain>
    </source>
</reference>
<keyword evidence="6" id="KW-1185">Reference proteome</keyword>